<sequence>MVCVTLLISVVAIDENRRVAEFTLTEKSFVGEVVSQDLDDCSIKVKITGLAGSKSERYAVTDCGNFLLSTGSRVYLVEDPDEAMQGDLYVVGPNQDWQAAAEIDYELVALAPIFVAGISWIALDGILLKFDRPAHIARSRGIKPAPGRFEKVVLALQFAPKKCDFQ</sequence>
<accession>A0A4Y4DSA9</accession>
<proteinExistence type="predicted"/>
<evidence type="ECO:0000313" key="1">
    <source>
        <dbReference type="EMBL" id="GED07543.1"/>
    </source>
</evidence>
<evidence type="ECO:0000313" key="2">
    <source>
        <dbReference type="Proteomes" id="UP000316612"/>
    </source>
</evidence>
<protein>
    <submittedName>
        <fullName evidence="1">Uncharacterized protein</fullName>
    </submittedName>
</protein>
<keyword evidence="2" id="KW-1185">Reference proteome</keyword>
<dbReference type="EMBL" id="BJNY01000022">
    <property type="protein sequence ID" value="GED07543.1"/>
    <property type="molecule type" value="Genomic_DNA"/>
</dbReference>
<comment type="caution">
    <text evidence="1">The sequence shown here is derived from an EMBL/GenBank/DDBJ whole genome shotgun (WGS) entry which is preliminary data.</text>
</comment>
<gene>
    <name evidence="1" type="ORF">AUR04nite_30750</name>
</gene>
<dbReference type="Proteomes" id="UP000316612">
    <property type="component" value="Unassembled WGS sequence"/>
</dbReference>
<name>A0A4Y4DSA9_GLUUR</name>
<dbReference type="AlphaFoldDB" id="A0A4Y4DSA9"/>
<reference evidence="1 2" key="1">
    <citation type="submission" date="2019-06" db="EMBL/GenBank/DDBJ databases">
        <title>Whole genome shotgun sequence of Glutamicibacter uratoxydans NBRC 15515.</title>
        <authorList>
            <person name="Hosoyama A."/>
            <person name="Uohara A."/>
            <person name="Ohji S."/>
            <person name="Ichikawa N."/>
        </authorList>
    </citation>
    <scope>NUCLEOTIDE SEQUENCE [LARGE SCALE GENOMIC DNA]</scope>
    <source>
        <strain evidence="1 2">NBRC 15515</strain>
    </source>
</reference>
<organism evidence="1 2">
    <name type="scientific">Glutamicibacter uratoxydans</name>
    <name type="common">Arthrobacter uratoxydans</name>
    <dbReference type="NCBI Taxonomy" id="43667"/>
    <lineage>
        <taxon>Bacteria</taxon>
        <taxon>Bacillati</taxon>
        <taxon>Actinomycetota</taxon>
        <taxon>Actinomycetes</taxon>
        <taxon>Micrococcales</taxon>
        <taxon>Micrococcaceae</taxon>
        <taxon>Glutamicibacter</taxon>
    </lineage>
</organism>